<proteinExistence type="predicted"/>
<dbReference type="PROSITE" id="PS50109">
    <property type="entry name" value="HIS_KIN"/>
    <property type="match status" value="1"/>
</dbReference>
<dbReference type="PANTHER" id="PTHR45436:SF15">
    <property type="entry name" value="SENSOR HISTIDINE KINASE CUSS"/>
    <property type="match status" value="1"/>
</dbReference>
<dbReference type="Gene3D" id="1.10.287.130">
    <property type="match status" value="1"/>
</dbReference>
<comment type="caution">
    <text evidence="14">The sequence shown here is derived from an EMBL/GenBank/DDBJ whole genome shotgun (WGS) entry which is preliminary data.</text>
</comment>
<comment type="subcellular location">
    <subcellularLocation>
        <location evidence="2">Membrane</location>
        <topology evidence="2">Multi-pass membrane protein</topology>
    </subcellularLocation>
</comment>
<dbReference type="InterPro" id="IPR003594">
    <property type="entry name" value="HATPase_dom"/>
</dbReference>
<name>A0A8T4HC18_9SPHI</name>
<feature type="transmembrane region" description="Helical" evidence="11">
    <location>
        <begin position="153"/>
        <end position="172"/>
    </location>
</feature>
<dbReference type="RefSeq" id="WP_353547490.1">
    <property type="nucleotide sequence ID" value="NZ_JAGKSB010000012.1"/>
</dbReference>
<evidence type="ECO:0000256" key="6">
    <source>
        <dbReference type="ARBA" id="ARBA00022692"/>
    </source>
</evidence>
<keyword evidence="6 11" id="KW-0812">Transmembrane</keyword>
<dbReference type="SMART" id="SM00387">
    <property type="entry name" value="HATPase_c"/>
    <property type="match status" value="1"/>
</dbReference>
<keyword evidence="10 11" id="KW-0472">Membrane</keyword>
<dbReference type="CDD" id="cd00082">
    <property type="entry name" value="HisKA"/>
    <property type="match status" value="1"/>
</dbReference>
<keyword evidence="4" id="KW-0597">Phosphoprotein</keyword>
<evidence type="ECO:0000259" key="12">
    <source>
        <dbReference type="PROSITE" id="PS50109"/>
    </source>
</evidence>
<dbReference type="PROSITE" id="PS50885">
    <property type="entry name" value="HAMP"/>
    <property type="match status" value="1"/>
</dbReference>
<evidence type="ECO:0000313" key="14">
    <source>
        <dbReference type="EMBL" id="MBP3943983.1"/>
    </source>
</evidence>
<gene>
    <name evidence="14" type="ORF">J5U18_10500</name>
</gene>
<dbReference type="EC" id="2.7.13.3" evidence="3"/>
<feature type="domain" description="HAMP" evidence="13">
    <location>
        <begin position="178"/>
        <end position="234"/>
    </location>
</feature>
<evidence type="ECO:0000313" key="15">
    <source>
        <dbReference type="Proteomes" id="UP000679691"/>
    </source>
</evidence>
<dbReference type="PRINTS" id="PR00344">
    <property type="entry name" value="BCTRLSENSOR"/>
</dbReference>
<dbReference type="InterPro" id="IPR036097">
    <property type="entry name" value="HisK_dim/P_sf"/>
</dbReference>
<dbReference type="InterPro" id="IPR036890">
    <property type="entry name" value="HATPase_C_sf"/>
</dbReference>
<dbReference type="EMBL" id="JAGKSB010000012">
    <property type="protein sequence ID" value="MBP3943983.1"/>
    <property type="molecule type" value="Genomic_DNA"/>
</dbReference>
<dbReference type="GO" id="GO:0000155">
    <property type="term" value="F:phosphorelay sensor kinase activity"/>
    <property type="evidence" value="ECO:0007669"/>
    <property type="project" value="InterPro"/>
</dbReference>
<dbReference type="PANTHER" id="PTHR45436">
    <property type="entry name" value="SENSOR HISTIDINE KINASE YKOH"/>
    <property type="match status" value="1"/>
</dbReference>
<evidence type="ECO:0000256" key="9">
    <source>
        <dbReference type="ARBA" id="ARBA00023012"/>
    </source>
</evidence>
<keyword evidence="15" id="KW-1185">Reference proteome</keyword>
<feature type="transmembrane region" description="Helical" evidence="11">
    <location>
        <begin position="7"/>
        <end position="30"/>
    </location>
</feature>
<keyword evidence="5" id="KW-0808">Transferase</keyword>
<keyword evidence="9" id="KW-0902">Two-component regulatory system</keyword>
<dbReference type="SMART" id="SM00304">
    <property type="entry name" value="HAMP"/>
    <property type="match status" value="1"/>
</dbReference>
<dbReference type="SMART" id="SM00388">
    <property type="entry name" value="HisKA"/>
    <property type="match status" value="1"/>
</dbReference>
<organism evidence="14 15">
    <name type="scientific">Rhinopithecimicrobium faecis</name>
    <dbReference type="NCBI Taxonomy" id="2820698"/>
    <lineage>
        <taxon>Bacteria</taxon>
        <taxon>Pseudomonadati</taxon>
        <taxon>Bacteroidota</taxon>
        <taxon>Sphingobacteriia</taxon>
        <taxon>Sphingobacteriales</taxon>
        <taxon>Sphingobacteriaceae</taxon>
        <taxon>Rhinopithecimicrobium</taxon>
    </lineage>
</organism>
<evidence type="ECO:0000256" key="8">
    <source>
        <dbReference type="ARBA" id="ARBA00022989"/>
    </source>
</evidence>
<dbReference type="AlphaFoldDB" id="A0A8T4HC18"/>
<dbReference type="InterPro" id="IPR005467">
    <property type="entry name" value="His_kinase_dom"/>
</dbReference>
<dbReference type="SUPFAM" id="SSF55874">
    <property type="entry name" value="ATPase domain of HSP90 chaperone/DNA topoisomerase II/histidine kinase"/>
    <property type="match status" value="1"/>
</dbReference>
<dbReference type="SUPFAM" id="SSF47384">
    <property type="entry name" value="Homodimeric domain of signal transducing histidine kinase"/>
    <property type="match status" value="1"/>
</dbReference>
<evidence type="ECO:0000256" key="1">
    <source>
        <dbReference type="ARBA" id="ARBA00000085"/>
    </source>
</evidence>
<dbReference type="InterPro" id="IPR003660">
    <property type="entry name" value="HAMP_dom"/>
</dbReference>
<protein>
    <recommendedName>
        <fullName evidence="3">histidine kinase</fullName>
        <ecNumber evidence="3">2.7.13.3</ecNumber>
    </recommendedName>
</protein>
<dbReference type="CDD" id="cd06225">
    <property type="entry name" value="HAMP"/>
    <property type="match status" value="1"/>
</dbReference>
<evidence type="ECO:0000256" key="2">
    <source>
        <dbReference type="ARBA" id="ARBA00004141"/>
    </source>
</evidence>
<sequence>MRIRTRIAFLFSVITASILLVFATTIYLIAAHNREVTFYQLLEKEAWTKANIFLNTQVSASHLQAIYKNNKALLNEVEVAIYNPAFTLLYHDDYAIDRVQETPEMLRQIRESQQLLFYEGDYQVVGISHTFQGKEYLITAAAYDEFGYLKLKALFQALLTGIILSLVVIFLAGQYFSTKVFAPISAFSNRAQSISASNLNLRLPVEDVSEKKDELTVMALTFNAMLDRLASSFEAQKNVVSTISHELRTPLAALSVELEMAQQQARDTSKDQQIIDNALSDTTKLKRLINSLLDLAQLNYDRSTFQFEEVRVDEVLIDAQQQLVQHFPAYRIQLAFAAAYDASEDTSASGDEAIETIVIGNAHLLEIAFLNLMENACKFSPGNTCKVWIVATESEIKIRFEDQGIGIPEAELSRIFDPFFRGENASKAEGNGIGLHLTQKIVNLHQGSLKVKSIQGAGTTVHIHLPRILPPIMPQPIF</sequence>
<keyword evidence="8 11" id="KW-1133">Transmembrane helix</keyword>
<evidence type="ECO:0000256" key="5">
    <source>
        <dbReference type="ARBA" id="ARBA00022679"/>
    </source>
</evidence>
<evidence type="ECO:0000256" key="7">
    <source>
        <dbReference type="ARBA" id="ARBA00022777"/>
    </source>
</evidence>
<comment type="catalytic activity">
    <reaction evidence="1">
        <text>ATP + protein L-histidine = ADP + protein N-phospho-L-histidine.</text>
        <dbReference type="EC" id="2.7.13.3"/>
    </reaction>
</comment>
<keyword evidence="7 14" id="KW-0418">Kinase</keyword>
<dbReference type="Proteomes" id="UP000679691">
    <property type="component" value="Unassembled WGS sequence"/>
</dbReference>
<dbReference type="SUPFAM" id="SSF158472">
    <property type="entry name" value="HAMP domain-like"/>
    <property type="match status" value="1"/>
</dbReference>
<dbReference type="Gene3D" id="6.10.340.10">
    <property type="match status" value="1"/>
</dbReference>
<evidence type="ECO:0000256" key="10">
    <source>
        <dbReference type="ARBA" id="ARBA00023136"/>
    </source>
</evidence>
<dbReference type="Pfam" id="PF00512">
    <property type="entry name" value="HisKA"/>
    <property type="match status" value="1"/>
</dbReference>
<reference evidence="14" key="1">
    <citation type="submission" date="2021-03" db="EMBL/GenBank/DDBJ databases">
        <authorList>
            <person name="Lu T."/>
            <person name="Wang Q."/>
            <person name="Han X."/>
        </authorList>
    </citation>
    <scope>NUCLEOTIDE SEQUENCE</scope>
    <source>
        <strain evidence="14">WQ 2009</strain>
    </source>
</reference>
<dbReference type="InterPro" id="IPR050428">
    <property type="entry name" value="TCS_sensor_his_kinase"/>
</dbReference>
<dbReference type="Gene3D" id="3.30.565.10">
    <property type="entry name" value="Histidine kinase-like ATPase, C-terminal domain"/>
    <property type="match status" value="1"/>
</dbReference>
<evidence type="ECO:0000256" key="11">
    <source>
        <dbReference type="SAM" id="Phobius"/>
    </source>
</evidence>
<accession>A0A8T4HC18</accession>
<dbReference type="InterPro" id="IPR003661">
    <property type="entry name" value="HisK_dim/P_dom"/>
</dbReference>
<evidence type="ECO:0000256" key="4">
    <source>
        <dbReference type="ARBA" id="ARBA00022553"/>
    </source>
</evidence>
<dbReference type="Pfam" id="PF02518">
    <property type="entry name" value="HATPase_c"/>
    <property type="match status" value="1"/>
</dbReference>
<feature type="domain" description="Histidine kinase" evidence="12">
    <location>
        <begin position="242"/>
        <end position="469"/>
    </location>
</feature>
<evidence type="ECO:0000256" key="3">
    <source>
        <dbReference type="ARBA" id="ARBA00012438"/>
    </source>
</evidence>
<dbReference type="GO" id="GO:0005886">
    <property type="term" value="C:plasma membrane"/>
    <property type="evidence" value="ECO:0007669"/>
    <property type="project" value="TreeGrafter"/>
</dbReference>
<dbReference type="InterPro" id="IPR004358">
    <property type="entry name" value="Sig_transdc_His_kin-like_C"/>
</dbReference>
<evidence type="ECO:0000259" key="13">
    <source>
        <dbReference type="PROSITE" id="PS50885"/>
    </source>
</evidence>